<evidence type="ECO:0000313" key="1">
    <source>
        <dbReference type="EMBL" id="MDR4308788.1"/>
    </source>
</evidence>
<dbReference type="InterPro" id="IPR027417">
    <property type="entry name" value="P-loop_NTPase"/>
</dbReference>
<organism evidence="1 2">
    <name type="scientific">Chelatococcus sambhunathii</name>
    <dbReference type="NCBI Taxonomy" id="363953"/>
    <lineage>
        <taxon>Bacteria</taxon>
        <taxon>Pseudomonadati</taxon>
        <taxon>Pseudomonadota</taxon>
        <taxon>Alphaproteobacteria</taxon>
        <taxon>Hyphomicrobiales</taxon>
        <taxon>Chelatococcaceae</taxon>
        <taxon>Chelatococcus</taxon>
    </lineage>
</organism>
<evidence type="ECO:0008006" key="3">
    <source>
        <dbReference type="Google" id="ProtNLM"/>
    </source>
</evidence>
<accession>A0ABU1DLB2</accession>
<dbReference type="SUPFAM" id="SSF52540">
    <property type="entry name" value="P-loop containing nucleoside triphosphate hydrolases"/>
    <property type="match status" value="1"/>
</dbReference>
<dbReference type="RefSeq" id="WP_309394825.1">
    <property type="nucleotide sequence ID" value="NZ_JADBEO010000073.1"/>
</dbReference>
<dbReference type="Proteomes" id="UP001181622">
    <property type="component" value="Unassembled WGS sequence"/>
</dbReference>
<comment type="caution">
    <text evidence="1">The sequence shown here is derived from an EMBL/GenBank/DDBJ whole genome shotgun (WGS) entry which is preliminary data.</text>
</comment>
<sequence length="365" mass="40862">MLVLHVGPHKTGTTYLQANFKQQRSDLLKRGWLYPALGVRTGLAHHEIVEHADQIVSGSGRVFDDVAAVAREARAKQLNVLLSAEGFRRWRPRKIEALARMFGERQLRIVYVLRDPIAVVRSMWAQSVKLGGTDPLPRFLARHVRDPARSRLLNPLRDLKPHLRRDVADFTILLYDEIVGRGLDLYSAFASEALELNDIAPTAASANARQPLEATEFLRLLSTVGGYVSRPGRLDVGDAVRLLFSPEEREEIVATIRERGAGARRRVAVSRHTAHYAKLQAELLELVGPHLRPRPEGERLFPSDPETWDYYEADALMRVPEVARLVGRASRSMGRTGVRLAVMNGGLQAVMAGRRLRNLVAARLP</sequence>
<protein>
    <recommendedName>
        <fullName evidence="3">Sulfotransferase family</fullName>
    </recommendedName>
</protein>
<reference evidence="1" key="1">
    <citation type="submission" date="2020-10" db="EMBL/GenBank/DDBJ databases">
        <authorList>
            <person name="Abbas A."/>
            <person name="Razzaq R."/>
            <person name="Waqas M."/>
            <person name="Abbas N."/>
            <person name="Nielsen T.K."/>
            <person name="Hansen L.H."/>
            <person name="Hussain S."/>
            <person name="Shahid M."/>
        </authorList>
    </citation>
    <scope>NUCLEOTIDE SEQUENCE</scope>
    <source>
        <strain evidence="1">S14</strain>
    </source>
</reference>
<keyword evidence="2" id="KW-1185">Reference proteome</keyword>
<proteinExistence type="predicted"/>
<name>A0ABU1DLB2_9HYPH</name>
<evidence type="ECO:0000313" key="2">
    <source>
        <dbReference type="Proteomes" id="UP001181622"/>
    </source>
</evidence>
<gene>
    <name evidence="1" type="ORF">IHQ68_19375</name>
</gene>
<dbReference type="Gene3D" id="3.40.50.300">
    <property type="entry name" value="P-loop containing nucleotide triphosphate hydrolases"/>
    <property type="match status" value="1"/>
</dbReference>
<dbReference type="EMBL" id="JADBEO010000073">
    <property type="protein sequence ID" value="MDR4308788.1"/>
    <property type="molecule type" value="Genomic_DNA"/>
</dbReference>